<name>A0ABT8LH53_9BACT</name>
<proteinExistence type="predicted"/>
<organism evidence="2 3">
    <name type="scientific">Agaribacillus aureus</name>
    <dbReference type="NCBI Taxonomy" id="3051825"/>
    <lineage>
        <taxon>Bacteria</taxon>
        <taxon>Pseudomonadati</taxon>
        <taxon>Bacteroidota</taxon>
        <taxon>Cytophagia</taxon>
        <taxon>Cytophagales</taxon>
        <taxon>Splendidivirgaceae</taxon>
        <taxon>Agaribacillus</taxon>
    </lineage>
</organism>
<feature type="chain" id="PRO_5046197192" evidence="1">
    <location>
        <begin position="21"/>
        <end position="166"/>
    </location>
</feature>
<dbReference type="RefSeq" id="WP_346760952.1">
    <property type="nucleotide sequence ID" value="NZ_JAUJEB010000007.1"/>
</dbReference>
<protein>
    <submittedName>
        <fullName evidence="2">Nuclear transport factor 2 family protein</fullName>
    </submittedName>
</protein>
<evidence type="ECO:0000313" key="3">
    <source>
        <dbReference type="Proteomes" id="UP001172083"/>
    </source>
</evidence>
<dbReference type="SUPFAM" id="SSF54427">
    <property type="entry name" value="NTF2-like"/>
    <property type="match status" value="1"/>
</dbReference>
<dbReference type="Gene3D" id="3.10.450.50">
    <property type="match status" value="1"/>
</dbReference>
<keyword evidence="1" id="KW-0732">Signal</keyword>
<comment type="caution">
    <text evidence="2">The sequence shown here is derived from an EMBL/GenBank/DDBJ whole genome shotgun (WGS) entry which is preliminary data.</text>
</comment>
<dbReference type="InterPro" id="IPR032710">
    <property type="entry name" value="NTF2-like_dom_sf"/>
</dbReference>
<dbReference type="Pfam" id="PF12893">
    <property type="entry name" value="Lumazine_bd_2"/>
    <property type="match status" value="1"/>
</dbReference>
<gene>
    <name evidence="2" type="ORF">QQ020_26285</name>
</gene>
<keyword evidence="3" id="KW-1185">Reference proteome</keyword>
<feature type="signal peptide" evidence="1">
    <location>
        <begin position="1"/>
        <end position="20"/>
    </location>
</feature>
<accession>A0ABT8LH53</accession>
<dbReference type="EMBL" id="JAUJEB010000007">
    <property type="protein sequence ID" value="MDN5215613.1"/>
    <property type="molecule type" value="Genomic_DNA"/>
</dbReference>
<dbReference type="Proteomes" id="UP001172083">
    <property type="component" value="Unassembled WGS sequence"/>
</dbReference>
<reference evidence="2" key="1">
    <citation type="submission" date="2023-06" db="EMBL/GenBank/DDBJ databases">
        <title>Genomic of Agaribacillus aureum.</title>
        <authorList>
            <person name="Wang G."/>
        </authorList>
    </citation>
    <scope>NUCLEOTIDE SEQUENCE</scope>
    <source>
        <strain evidence="2">BMA12</strain>
    </source>
</reference>
<evidence type="ECO:0000313" key="2">
    <source>
        <dbReference type="EMBL" id="MDN5215613.1"/>
    </source>
</evidence>
<evidence type="ECO:0000256" key="1">
    <source>
        <dbReference type="SAM" id="SignalP"/>
    </source>
</evidence>
<sequence>MKRVITALCCVLLSASWLYADRYTPRNDFANSENPDEVKEVLKVVNQLFDGMRNGDSAMVSAVFDRSVRMASIEIRNGVPSFREGSLERFLNAVGTPHDKVWDERIWDPVVKIDDNMSTVWVNYAFYLDDQFSHCGVNAFQLFKSVSGWKIINITDTRRKDRCEEP</sequence>
<dbReference type="InterPro" id="IPR039437">
    <property type="entry name" value="FrzH/put_lumazine-bd"/>
</dbReference>